<protein>
    <submittedName>
        <fullName evidence="2">Uncharacterized protein</fullName>
    </submittedName>
</protein>
<evidence type="ECO:0000313" key="2">
    <source>
        <dbReference type="EMBL" id="CAI9168232.1"/>
    </source>
</evidence>
<sequence>MDVRGAEEGPRHPKPGEARRRQRRQGQDGGRWHPGTGGTHRDGCCVRGRRWKGRGVRGAGPLPGCRAPPPVRTRELPEAASAVPERRAAPAVPQTRAAANPGQPEEAREWEPACLIKK</sequence>
<accession>A0ABN8Z315</accession>
<feature type="compositionally biased region" description="Basic and acidic residues" evidence="1">
    <location>
        <begin position="1"/>
        <end position="19"/>
    </location>
</feature>
<proteinExistence type="predicted"/>
<gene>
    <name evidence="2" type="ORF">MRATA1EN1_LOCUS17194</name>
</gene>
<organism evidence="2 3">
    <name type="scientific">Rangifer tarandus platyrhynchus</name>
    <name type="common">Svalbard reindeer</name>
    <dbReference type="NCBI Taxonomy" id="3082113"/>
    <lineage>
        <taxon>Eukaryota</taxon>
        <taxon>Metazoa</taxon>
        <taxon>Chordata</taxon>
        <taxon>Craniata</taxon>
        <taxon>Vertebrata</taxon>
        <taxon>Euteleostomi</taxon>
        <taxon>Mammalia</taxon>
        <taxon>Eutheria</taxon>
        <taxon>Laurasiatheria</taxon>
        <taxon>Artiodactyla</taxon>
        <taxon>Ruminantia</taxon>
        <taxon>Pecora</taxon>
        <taxon>Cervidae</taxon>
        <taxon>Odocoileinae</taxon>
        <taxon>Rangifer</taxon>
    </lineage>
</organism>
<feature type="compositionally biased region" description="Low complexity" evidence="1">
    <location>
        <begin position="78"/>
        <end position="99"/>
    </location>
</feature>
<evidence type="ECO:0000313" key="3">
    <source>
        <dbReference type="Proteomes" id="UP001176941"/>
    </source>
</evidence>
<evidence type="ECO:0000256" key="1">
    <source>
        <dbReference type="SAM" id="MobiDB-lite"/>
    </source>
</evidence>
<dbReference type="EMBL" id="OX459964">
    <property type="protein sequence ID" value="CAI9168232.1"/>
    <property type="molecule type" value="Genomic_DNA"/>
</dbReference>
<name>A0ABN8Z315_RANTA</name>
<reference evidence="2" key="1">
    <citation type="submission" date="2023-04" db="EMBL/GenBank/DDBJ databases">
        <authorList>
            <consortium name="ELIXIR-Norway"/>
        </authorList>
    </citation>
    <scope>NUCLEOTIDE SEQUENCE [LARGE SCALE GENOMIC DNA]</scope>
</reference>
<dbReference type="Proteomes" id="UP001176941">
    <property type="component" value="Chromosome 28"/>
</dbReference>
<feature type="region of interest" description="Disordered" evidence="1">
    <location>
        <begin position="1"/>
        <end position="118"/>
    </location>
</feature>
<keyword evidence="3" id="KW-1185">Reference proteome</keyword>